<sequence length="238" mass="26641">MNVSLLRVLLLSVLTLLFCQKVFASVVVNGTRIIYPAESREVTVKLDNLGDSPSLVQAWVDDGDVNQTADNSDAPFFLTPPVSRVESGRSQTLRILFTGTSLPSDQESVFWLNVLEVPPSPESATGSENYLQVAFRSRLKLFYRPKGLSGNANNAPALLRWRLVDDRLQVENPSDYHISFTEIRALTDQSEVILDDKGLMIAPKQTMEFVVPRSAERLRFITVNDYGGRVQHETRLDS</sequence>
<evidence type="ECO:0000256" key="6">
    <source>
        <dbReference type="ARBA" id="ARBA00023186"/>
    </source>
</evidence>
<evidence type="ECO:0000256" key="1">
    <source>
        <dbReference type="ARBA" id="ARBA00004418"/>
    </source>
</evidence>
<evidence type="ECO:0000256" key="4">
    <source>
        <dbReference type="ARBA" id="ARBA00022729"/>
    </source>
</evidence>
<dbReference type="InterPro" id="IPR018046">
    <property type="entry name" value="Pili_assmbl_chaperone_CS"/>
</dbReference>
<dbReference type="Gene3D" id="2.60.40.10">
    <property type="entry name" value="Immunoglobulins"/>
    <property type="match status" value="2"/>
</dbReference>
<accession>A0ABW4B486</accession>
<keyword evidence="7" id="KW-0393">Immunoglobulin domain</keyword>
<dbReference type="SUPFAM" id="SSF49584">
    <property type="entry name" value="Periplasmic chaperone C-domain"/>
    <property type="match status" value="1"/>
</dbReference>
<dbReference type="PRINTS" id="PR00969">
    <property type="entry name" value="CHAPERONPILI"/>
</dbReference>
<protein>
    <submittedName>
        <fullName evidence="11">Molecular chaperone</fullName>
    </submittedName>
</protein>
<reference evidence="12" key="1">
    <citation type="journal article" date="2019" name="Int. J. Syst. Evol. Microbiol.">
        <title>The Global Catalogue of Microorganisms (GCM) 10K type strain sequencing project: providing services to taxonomists for standard genome sequencing and annotation.</title>
        <authorList>
            <consortium name="The Broad Institute Genomics Platform"/>
            <consortium name="The Broad Institute Genome Sequencing Center for Infectious Disease"/>
            <person name="Wu L."/>
            <person name="Ma J."/>
        </authorList>
    </citation>
    <scope>NUCLEOTIDE SEQUENCE [LARGE SCALE GENOMIC DNA]</scope>
    <source>
        <strain evidence="12">JCM 30774</strain>
    </source>
</reference>
<dbReference type="InterPro" id="IPR008962">
    <property type="entry name" value="PapD-like_sf"/>
</dbReference>
<comment type="subcellular location">
    <subcellularLocation>
        <location evidence="1 8">Periplasm</location>
    </subcellularLocation>
</comment>
<evidence type="ECO:0000259" key="10">
    <source>
        <dbReference type="Pfam" id="PF02753"/>
    </source>
</evidence>
<dbReference type="InterPro" id="IPR036316">
    <property type="entry name" value="Pili_assmbl_chap_C_dom_sf"/>
</dbReference>
<evidence type="ECO:0000313" key="12">
    <source>
        <dbReference type="Proteomes" id="UP001597059"/>
    </source>
</evidence>
<dbReference type="InterPro" id="IPR016148">
    <property type="entry name" value="Pili_assmbl_chaperone_C"/>
</dbReference>
<feature type="domain" description="Pili assembly chaperone N-terminal" evidence="9">
    <location>
        <begin position="25"/>
        <end position="148"/>
    </location>
</feature>
<gene>
    <name evidence="11" type="ORF">ACFQ45_13270</name>
</gene>
<dbReference type="RefSeq" id="WP_377368468.1">
    <property type="nucleotide sequence ID" value="NZ_JBHTMN010000014.1"/>
</dbReference>
<comment type="caution">
    <text evidence="11">The sequence shown here is derived from an EMBL/GenBank/DDBJ whole genome shotgun (WGS) entry which is preliminary data.</text>
</comment>
<evidence type="ECO:0000256" key="7">
    <source>
        <dbReference type="ARBA" id="ARBA00023319"/>
    </source>
</evidence>
<keyword evidence="5" id="KW-0574">Periplasm</keyword>
<keyword evidence="12" id="KW-1185">Reference proteome</keyword>
<dbReference type="InterPro" id="IPR013783">
    <property type="entry name" value="Ig-like_fold"/>
</dbReference>
<organism evidence="11 12">
    <name type="scientific">Rhodanobacter aciditrophus</name>
    <dbReference type="NCBI Taxonomy" id="1623218"/>
    <lineage>
        <taxon>Bacteria</taxon>
        <taxon>Pseudomonadati</taxon>
        <taxon>Pseudomonadota</taxon>
        <taxon>Gammaproteobacteria</taxon>
        <taxon>Lysobacterales</taxon>
        <taxon>Rhodanobacteraceae</taxon>
        <taxon>Rhodanobacter</taxon>
    </lineage>
</organism>
<dbReference type="InterPro" id="IPR016147">
    <property type="entry name" value="Pili_assmbl_chaperone_N"/>
</dbReference>
<dbReference type="Proteomes" id="UP001597059">
    <property type="component" value="Unassembled WGS sequence"/>
</dbReference>
<proteinExistence type="inferred from homology"/>
<evidence type="ECO:0000256" key="5">
    <source>
        <dbReference type="ARBA" id="ARBA00022764"/>
    </source>
</evidence>
<dbReference type="SUPFAM" id="SSF49354">
    <property type="entry name" value="PapD-like"/>
    <property type="match status" value="1"/>
</dbReference>
<keyword evidence="6 8" id="KW-0143">Chaperone</keyword>
<evidence type="ECO:0000259" key="9">
    <source>
        <dbReference type="Pfam" id="PF00345"/>
    </source>
</evidence>
<evidence type="ECO:0000256" key="8">
    <source>
        <dbReference type="RuleBase" id="RU003918"/>
    </source>
</evidence>
<dbReference type="Pfam" id="PF02753">
    <property type="entry name" value="PapD_C"/>
    <property type="match status" value="1"/>
</dbReference>
<comment type="similarity">
    <text evidence="2 8">Belongs to the periplasmic pilus chaperone family.</text>
</comment>
<evidence type="ECO:0000256" key="3">
    <source>
        <dbReference type="ARBA" id="ARBA00022558"/>
    </source>
</evidence>
<dbReference type="PANTHER" id="PTHR30251">
    <property type="entry name" value="PILUS ASSEMBLY CHAPERONE"/>
    <property type="match status" value="1"/>
</dbReference>
<evidence type="ECO:0000313" key="11">
    <source>
        <dbReference type="EMBL" id="MFD1384343.1"/>
    </source>
</evidence>
<dbReference type="EMBL" id="JBHTMN010000014">
    <property type="protein sequence ID" value="MFD1384343.1"/>
    <property type="molecule type" value="Genomic_DNA"/>
</dbReference>
<dbReference type="InterPro" id="IPR001829">
    <property type="entry name" value="Pili_assmbl_chaperone_bac"/>
</dbReference>
<dbReference type="Pfam" id="PF00345">
    <property type="entry name" value="PapD_N"/>
    <property type="match status" value="1"/>
</dbReference>
<dbReference type="PROSITE" id="PS00635">
    <property type="entry name" value="PILI_CHAPERONE"/>
    <property type="match status" value="1"/>
</dbReference>
<name>A0ABW4B486_9GAMM</name>
<dbReference type="PANTHER" id="PTHR30251:SF2">
    <property type="entry name" value="FIMBRIAL CHAPERONE YADV-RELATED"/>
    <property type="match status" value="1"/>
</dbReference>
<dbReference type="InterPro" id="IPR050643">
    <property type="entry name" value="Periplasmic_pilus_chap"/>
</dbReference>
<keyword evidence="3" id="KW-1029">Fimbrium biogenesis</keyword>
<feature type="domain" description="Pili assembly chaperone C-terminal" evidence="10">
    <location>
        <begin position="170"/>
        <end position="230"/>
    </location>
</feature>
<keyword evidence="4" id="KW-0732">Signal</keyword>
<evidence type="ECO:0000256" key="2">
    <source>
        <dbReference type="ARBA" id="ARBA00007399"/>
    </source>
</evidence>